<dbReference type="GO" id="GO:0009288">
    <property type="term" value="C:bacterial-type flagellum"/>
    <property type="evidence" value="ECO:0007669"/>
    <property type="project" value="InterPro"/>
</dbReference>
<comment type="subcellular location">
    <subcellularLocation>
        <location evidence="1">Cell membrane</location>
        <topology evidence="1">Peripheral membrane protein</topology>
        <orientation evidence="1">Cytoplasmic side</orientation>
    </subcellularLocation>
</comment>
<dbReference type="GO" id="GO:0015031">
    <property type="term" value="P:protein transport"/>
    <property type="evidence" value="ECO:0007669"/>
    <property type="project" value="UniProtKB-KW"/>
</dbReference>
<dbReference type="InterPro" id="IPR053716">
    <property type="entry name" value="Flag_assembly_chemotaxis_eff"/>
</dbReference>
<protein>
    <recommendedName>
        <fullName evidence="3">Flagellar FliJ protein</fullName>
    </recommendedName>
</protein>
<evidence type="ECO:0000313" key="11">
    <source>
        <dbReference type="EMBL" id="ANZ22780.1"/>
    </source>
</evidence>
<evidence type="ECO:0000256" key="8">
    <source>
        <dbReference type="ARBA" id="ARBA00022927"/>
    </source>
</evidence>
<dbReference type="EMBL" id="CP013259">
    <property type="protein sequence ID" value="ANZ22780.1"/>
    <property type="molecule type" value="Genomic_DNA"/>
</dbReference>
<dbReference type="InterPro" id="IPR052570">
    <property type="entry name" value="FliJ"/>
</dbReference>
<gene>
    <name evidence="11" type="ORF">ATN01_00380</name>
</gene>
<keyword evidence="8" id="KW-0653">Protein transport</keyword>
<evidence type="ECO:0000256" key="5">
    <source>
        <dbReference type="ARBA" id="ARBA00022475"/>
    </source>
</evidence>
<evidence type="ECO:0000256" key="1">
    <source>
        <dbReference type="ARBA" id="ARBA00004413"/>
    </source>
</evidence>
<dbReference type="GO" id="GO:0071973">
    <property type="term" value="P:bacterial-type flagellum-dependent cell motility"/>
    <property type="evidence" value="ECO:0007669"/>
    <property type="project" value="InterPro"/>
</dbReference>
<evidence type="ECO:0000313" key="12">
    <source>
        <dbReference type="Proteomes" id="UP000093070"/>
    </source>
</evidence>
<evidence type="ECO:0000256" key="4">
    <source>
        <dbReference type="ARBA" id="ARBA00022448"/>
    </source>
</evidence>
<organism evidence="11 12">
    <name type="scientific">Buchnera aphidicola subsp. Diuraphis noxia</name>
    <dbReference type="NCBI Taxonomy" id="118101"/>
    <lineage>
        <taxon>Bacteria</taxon>
        <taxon>Pseudomonadati</taxon>
        <taxon>Pseudomonadota</taxon>
        <taxon>Gammaproteobacteria</taxon>
        <taxon>Enterobacterales</taxon>
        <taxon>Erwiniaceae</taxon>
        <taxon>Buchnera</taxon>
    </lineage>
</organism>
<dbReference type="STRING" id="118101.ATN01_00380"/>
<dbReference type="Gene3D" id="1.10.287.1700">
    <property type="match status" value="1"/>
</dbReference>
<evidence type="ECO:0000256" key="3">
    <source>
        <dbReference type="ARBA" id="ARBA00020392"/>
    </source>
</evidence>
<dbReference type="InterPro" id="IPR012823">
    <property type="entry name" value="Flagell_FliJ"/>
</dbReference>
<comment type="similarity">
    <text evidence="2">Belongs to the FliJ family.</text>
</comment>
<keyword evidence="5" id="KW-1003">Cell membrane</keyword>
<evidence type="ECO:0000256" key="10">
    <source>
        <dbReference type="ARBA" id="ARBA00023225"/>
    </source>
</evidence>
<evidence type="ECO:0000256" key="9">
    <source>
        <dbReference type="ARBA" id="ARBA00023136"/>
    </source>
</evidence>
<dbReference type="AlphaFoldDB" id="A0A1B2H979"/>
<name>A0A1B2H979_BUCDN</name>
<evidence type="ECO:0000256" key="6">
    <source>
        <dbReference type="ARBA" id="ARBA00022500"/>
    </source>
</evidence>
<keyword evidence="7" id="KW-1005">Bacterial flagellum biogenesis</keyword>
<evidence type="ECO:0000256" key="7">
    <source>
        <dbReference type="ARBA" id="ARBA00022795"/>
    </source>
</evidence>
<keyword evidence="9" id="KW-0472">Membrane</keyword>
<reference evidence="11 12" key="1">
    <citation type="submission" date="2015-11" db="EMBL/GenBank/DDBJ databases">
        <title>The complete genome of Buchnera aphidicola from Diuraphis noxia biotype SAM.</title>
        <authorList>
            <person name="Burger N.F.V."/>
            <person name="Oberholster A.-M."/>
        </authorList>
    </citation>
    <scope>NUCLEOTIDE SEQUENCE [LARGE SCALE GENOMIC DNA]</scope>
    <source>
        <strain evidence="11">SAM</strain>
    </source>
</reference>
<dbReference type="RefSeq" id="WP_075433600.1">
    <property type="nucleotide sequence ID" value="NZ_CP013259.1"/>
</dbReference>
<sequence length="147" mass="17755">MKSKKIIFSILEKIEKIKSEKELIKIKYTKEKNKQTIEQLQLLYNYEKEYTKTMYAKVKSGICVNEWKNYNVFISVLKKIINNNENIVQCNKKIIANSLKSWHLNTNRIKLWNNLNLKNKKIMLKIKKYQENKFNNDYIQLKSFKKG</sequence>
<dbReference type="Pfam" id="PF02050">
    <property type="entry name" value="FliJ"/>
    <property type="match status" value="1"/>
</dbReference>
<keyword evidence="4" id="KW-0813">Transport</keyword>
<dbReference type="PANTHER" id="PTHR38786:SF1">
    <property type="entry name" value="FLAGELLAR FLIJ PROTEIN"/>
    <property type="match status" value="1"/>
</dbReference>
<keyword evidence="6" id="KW-0145">Chemotaxis</keyword>
<dbReference type="GO" id="GO:0006935">
    <property type="term" value="P:chemotaxis"/>
    <property type="evidence" value="ECO:0007669"/>
    <property type="project" value="UniProtKB-KW"/>
</dbReference>
<dbReference type="Proteomes" id="UP000093070">
    <property type="component" value="Chromosome"/>
</dbReference>
<dbReference type="GO" id="GO:0044781">
    <property type="term" value="P:bacterial-type flagellum organization"/>
    <property type="evidence" value="ECO:0007669"/>
    <property type="project" value="UniProtKB-KW"/>
</dbReference>
<accession>A0A1B2H979</accession>
<dbReference type="PANTHER" id="PTHR38786">
    <property type="entry name" value="FLAGELLAR FLIJ PROTEIN"/>
    <property type="match status" value="1"/>
</dbReference>
<dbReference type="OrthoDB" id="6554218at2"/>
<keyword evidence="10" id="KW-1006">Bacterial flagellum protein export</keyword>
<dbReference type="GO" id="GO:0005886">
    <property type="term" value="C:plasma membrane"/>
    <property type="evidence" value="ECO:0007669"/>
    <property type="project" value="UniProtKB-SubCell"/>
</dbReference>
<evidence type="ECO:0000256" key="2">
    <source>
        <dbReference type="ARBA" id="ARBA00010004"/>
    </source>
</evidence>
<proteinExistence type="inferred from homology"/>